<dbReference type="Gene3D" id="1.10.287.130">
    <property type="match status" value="1"/>
</dbReference>
<keyword evidence="7" id="KW-0472">Membrane</keyword>
<evidence type="ECO:0000313" key="11">
    <source>
        <dbReference type="EMBL" id="PAV24859.1"/>
    </source>
</evidence>
<dbReference type="RefSeq" id="WP_095612073.1">
    <property type="nucleotide sequence ID" value="NZ_NMPM01000099.1"/>
</dbReference>
<keyword evidence="5 11" id="KW-0418">Kinase</keyword>
<dbReference type="PRINTS" id="PR00344">
    <property type="entry name" value="BCTRLSENSOR"/>
</dbReference>
<dbReference type="EC" id="2.7.13.3" evidence="2"/>
<dbReference type="InterPro" id="IPR036890">
    <property type="entry name" value="HATPase_C_sf"/>
</dbReference>
<keyword evidence="3" id="KW-0597">Phosphoprotein</keyword>
<dbReference type="InterPro" id="IPR001610">
    <property type="entry name" value="PAC"/>
</dbReference>
<proteinExistence type="predicted"/>
<dbReference type="InterPro" id="IPR035965">
    <property type="entry name" value="PAS-like_dom_sf"/>
</dbReference>
<dbReference type="InterPro" id="IPR000014">
    <property type="entry name" value="PAS"/>
</dbReference>
<dbReference type="InterPro" id="IPR003018">
    <property type="entry name" value="GAF"/>
</dbReference>
<dbReference type="Gene3D" id="3.30.565.10">
    <property type="entry name" value="Histidine kinase-like ATPase, C-terminal domain"/>
    <property type="match status" value="1"/>
</dbReference>
<dbReference type="Pfam" id="PF02518">
    <property type="entry name" value="HATPase_c"/>
    <property type="match status" value="1"/>
</dbReference>
<keyword evidence="12" id="KW-1185">Reference proteome</keyword>
<dbReference type="NCBIfam" id="TIGR00229">
    <property type="entry name" value="sensory_box"/>
    <property type="match status" value="2"/>
</dbReference>
<dbReference type="SMART" id="SM00387">
    <property type="entry name" value="HATPase_c"/>
    <property type="match status" value="1"/>
</dbReference>
<dbReference type="Pfam" id="PF00512">
    <property type="entry name" value="HisKA"/>
    <property type="match status" value="1"/>
</dbReference>
<dbReference type="Pfam" id="PF01590">
    <property type="entry name" value="GAF"/>
    <property type="match status" value="1"/>
</dbReference>
<evidence type="ECO:0000256" key="5">
    <source>
        <dbReference type="ARBA" id="ARBA00022777"/>
    </source>
</evidence>
<sequence>MKAPEIPDNETERQQALDDTGLLAGGPEERFDRITRLACHTFSVPIALVSLIDRDRQWFKSRQGLDATETPRDLSFCGHAIHKSEPLIVEDTLKDERFFDNPLVTSAPDIRFYAGAPLHTETGHRLGTLCLIDRQPRSFNDTQIGLLRELAGMVEDLIRADARQRRQSTEMEEKLQASHDEMASLLNNMPGVTYRCLPDDQWTMLYMSRQVDNVSGYTADDLIGNKRISYAELIHGDDASKCDEAVAEAMAENTQWHIEYRIRHRTKGWRWVEERGRCIWDDPQYPAVLEGFIVDITREHDALQQLEHNHRALMLLNDIAFSTHRSLDDKIGHALQEARHHLGSDLAILSQIERGTYTVAWVNAKDDIPVAAGQQFALGDTWCSFLISSANDGLTREYFIPDTDRPEYHAHPCYEANPLGSYAGMVVEVDGHPFGTLNFSSVRARQEDYDESEKLFLRLLANWLSEVLTNSLGQDRLTKLMAQLPCTVYQFRRFPDGTMVFPFSSPQIEDLYGITPEQAAEDATPAFERTHPDDLSAVIASIEHSARTQENWTMNYRVAHPRNGYRWVSAHSKPERLLDGSIQWHGYIQDIHEQQQARLALERSEARLRGLFEFSPIGIALNDFETGRFIDLNHALVAPTGYTAEEFVELSYWDVTPKEYLPEEEKALADLRKTGRYGPFEKEYIRKDGSRYPVRLQGMLSEETDGRKVIWSLIEDITERKKLDRMKDQFISTVSHELRTPLTSIKGSLGLLAGGAAGELPDKSQRLLKTAGRNASRLMLLINDLLDMEKLVAGKMTMEVKKQALAPILDEAIESVREYRDSHSASIDTPQAWPAITVNVDSLRLAQALTNLLSNAIKFSPENRPVEVSAIEQDGTAEIRVRDHGPGVSPEFQERLFQRFSQADATDSRKLPGTGLGLAITREICQQLGGQVGYRDAKGGGAEFYIQLPVSKS</sequence>
<dbReference type="SMART" id="SM00086">
    <property type="entry name" value="PAC"/>
    <property type="match status" value="3"/>
</dbReference>
<dbReference type="AlphaFoldDB" id="A0A2A2HZK9"/>
<feature type="region of interest" description="Disordered" evidence="8">
    <location>
        <begin position="1"/>
        <end position="24"/>
    </location>
</feature>
<keyword evidence="6" id="KW-0902">Two-component regulatory system</keyword>
<evidence type="ECO:0000256" key="7">
    <source>
        <dbReference type="ARBA" id="ARBA00023136"/>
    </source>
</evidence>
<evidence type="ECO:0000256" key="3">
    <source>
        <dbReference type="ARBA" id="ARBA00022553"/>
    </source>
</evidence>
<dbReference type="InterPro" id="IPR003661">
    <property type="entry name" value="HisK_dim/P_dom"/>
</dbReference>
<dbReference type="PANTHER" id="PTHR43304">
    <property type="entry name" value="PHYTOCHROME-LIKE PROTEIN CPH1"/>
    <property type="match status" value="1"/>
</dbReference>
<feature type="domain" description="Histidine kinase" evidence="9">
    <location>
        <begin position="733"/>
        <end position="952"/>
    </location>
</feature>
<dbReference type="InterPro" id="IPR029016">
    <property type="entry name" value="GAF-like_dom_sf"/>
</dbReference>
<dbReference type="Gene3D" id="3.30.450.20">
    <property type="entry name" value="PAS domain"/>
    <property type="match status" value="3"/>
</dbReference>
<dbReference type="SMART" id="SM00065">
    <property type="entry name" value="GAF"/>
    <property type="match status" value="2"/>
</dbReference>
<dbReference type="EMBL" id="NMPM01000099">
    <property type="protein sequence ID" value="PAV24859.1"/>
    <property type="molecule type" value="Genomic_DNA"/>
</dbReference>
<evidence type="ECO:0000256" key="2">
    <source>
        <dbReference type="ARBA" id="ARBA00012438"/>
    </source>
</evidence>
<dbReference type="Pfam" id="PF13426">
    <property type="entry name" value="PAS_9"/>
    <property type="match status" value="1"/>
</dbReference>
<dbReference type="CDD" id="cd00082">
    <property type="entry name" value="HisKA"/>
    <property type="match status" value="1"/>
</dbReference>
<evidence type="ECO:0000259" key="9">
    <source>
        <dbReference type="PROSITE" id="PS50109"/>
    </source>
</evidence>
<dbReference type="PROSITE" id="PS50112">
    <property type="entry name" value="PAS"/>
    <property type="match status" value="2"/>
</dbReference>
<name>A0A2A2HZK9_9GAMM</name>
<dbReference type="SMART" id="SM00091">
    <property type="entry name" value="PAS"/>
    <property type="match status" value="3"/>
</dbReference>
<dbReference type="Proteomes" id="UP000218332">
    <property type="component" value="Unassembled WGS sequence"/>
</dbReference>
<feature type="domain" description="PAS" evidence="10">
    <location>
        <begin position="178"/>
        <end position="253"/>
    </location>
</feature>
<evidence type="ECO:0000256" key="1">
    <source>
        <dbReference type="ARBA" id="ARBA00000085"/>
    </source>
</evidence>
<comment type="caution">
    <text evidence="11">The sequence shown here is derived from an EMBL/GenBank/DDBJ whole genome shotgun (WGS) entry which is preliminary data.</text>
</comment>
<accession>A0A2A2HZK9</accession>
<protein>
    <recommendedName>
        <fullName evidence="2">histidine kinase</fullName>
        <ecNumber evidence="2">2.7.13.3</ecNumber>
    </recommendedName>
</protein>
<dbReference type="GO" id="GO:0000155">
    <property type="term" value="F:phosphorelay sensor kinase activity"/>
    <property type="evidence" value="ECO:0007669"/>
    <property type="project" value="InterPro"/>
</dbReference>
<dbReference type="FunFam" id="1.10.287.130:FF:000001">
    <property type="entry name" value="Two-component sensor histidine kinase"/>
    <property type="match status" value="1"/>
</dbReference>
<dbReference type="InterPro" id="IPR004358">
    <property type="entry name" value="Sig_transdc_His_kin-like_C"/>
</dbReference>
<dbReference type="CDD" id="cd00075">
    <property type="entry name" value="HATPase"/>
    <property type="match status" value="1"/>
</dbReference>
<feature type="domain" description="PAS" evidence="10">
    <location>
        <begin position="505"/>
        <end position="549"/>
    </location>
</feature>
<dbReference type="InterPro" id="IPR052162">
    <property type="entry name" value="Sensor_kinase/Photoreceptor"/>
</dbReference>
<dbReference type="FunFam" id="3.30.565.10:FF:000006">
    <property type="entry name" value="Sensor histidine kinase WalK"/>
    <property type="match status" value="1"/>
</dbReference>
<evidence type="ECO:0000256" key="8">
    <source>
        <dbReference type="SAM" id="MobiDB-lite"/>
    </source>
</evidence>
<dbReference type="Gene3D" id="3.30.450.40">
    <property type="match status" value="2"/>
</dbReference>
<evidence type="ECO:0000313" key="12">
    <source>
        <dbReference type="Proteomes" id="UP000218332"/>
    </source>
</evidence>
<dbReference type="GO" id="GO:0005886">
    <property type="term" value="C:plasma membrane"/>
    <property type="evidence" value="ECO:0007669"/>
    <property type="project" value="UniProtKB-ARBA"/>
</dbReference>
<evidence type="ECO:0000256" key="4">
    <source>
        <dbReference type="ARBA" id="ARBA00022679"/>
    </source>
</evidence>
<dbReference type="InterPro" id="IPR013655">
    <property type="entry name" value="PAS_fold_3"/>
</dbReference>
<evidence type="ECO:0000259" key="10">
    <source>
        <dbReference type="PROSITE" id="PS50112"/>
    </source>
</evidence>
<dbReference type="SUPFAM" id="SSF47384">
    <property type="entry name" value="Homodimeric domain of signal transducing histidine kinase"/>
    <property type="match status" value="1"/>
</dbReference>
<organism evidence="11 12">
    <name type="scientific">Tamilnaduibacter salinus</name>
    <dbReference type="NCBI Taxonomy" id="1484056"/>
    <lineage>
        <taxon>Bacteria</taxon>
        <taxon>Pseudomonadati</taxon>
        <taxon>Pseudomonadota</taxon>
        <taxon>Gammaproteobacteria</taxon>
        <taxon>Pseudomonadales</taxon>
        <taxon>Marinobacteraceae</taxon>
        <taxon>Tamilnaduibacter</taxon>
    </lineage>
</organism>
<comment type="catalytic activity">
    <reaction evidence="1">
        <text>ATP + protein L-histidine = ADP + protein N-phospho-L-histidine.</text>
        <dbReference type="EC" id="2.7.13.3"/>
    </reaction>
</comment>
<dbReference type="PROSITE" id="PS50109">
    <property type="entry name" value="HIS_KIN"/>
    <property type="match status" value="1"/>
</dbReference>
<dbReference type="SMART" id="SM00388">
    <property type="entry name" value="HisKA"/>
    <property type="match status" value="1"/>
</dbReference>
<dbReference type="InterPro" id="IPR036097">
    <property type="entry name" value="HisK_dim/P_sf"/>
</dbReference>
<dbReference type="PANTHER" id="PTHR43304:SF1">
    <property type="entry name" value="PAC DOMAIN-CONTAINING PROTEIN"/>
    <property type="match status" value="1"/>
</dbReference>
<keyword evidence="4" id="KW-0808">Transferase</keyword>
<dbReference type="InterPro" id="IPR003594">
    <property type="entry name" value="HATPase_dom"/>
</dbReference>
<dbReference type="InterPro" id="IPR005467">
    <property type="entry name" value="His_kinase_dom"/>
</dbReference>
<dbReference type="SUPFAM" id="SSF55785">
    <property type="entry name" value="PYP-like sensor domain (PAS domain)"/>
    <property type="match status" value="3"/>
</dbReference>
<gene>
    <name evidence="11" type="ORF">CF392_14035</name>
</gene>
<dbReference type="SUPFAM" id="SSF55781">
    <property type="entry name" value="GAF domain-like"/>
    <property type="match status" value="2"/>
</dbReference>
<dbReference type="Pfam" id="PF08447">
    <property type="entry name" value="PAS_3"/>
    <property type="match status" value="2"/>
</dbReference>
<dbReference type="SUPFAM" id="SSF55874">
    <property type="entry name" value="ATPase domain of HSP90 chaperone/DNA topoisomerase II/histidine kinase"/>
    <property type="match status" value="1"/>
</dbReference>
<reference evidence="11 12" key="1">
    <citation type="submission" date="2017-07" db="EMBL/GenBank/DDBJ databases">
        <title>Tamlnaduibacter salinus (Mi-7) genome sequencing.</title>
        <authorList>
            <person name="Verma A."/>
            <person name="Krishnamurthi S."/>
        </authorList>
    </citation>
    <scope>NUCLEOTIDE SEQUENCE [LARGE SCALE GENOMIC DNA]</scope>
    <source>
        <strain evidence="11 12">Mi-7</strain>
    </source>
</reference>
<evidence type="ECO:0000256" key="6">
    <source>
        <dbReference type="ARBA" id="ARBA00023012"/>
    </source>
</evidence>
<dbReference type="CDD" id="cd00130">
    <property type="entry name" value="PAS"/>
    <property type="match status" value="3"/>
</dbReference>